<reference evidence="11" key="1">
    <citation type="submission" date="2016-04" db="EMBL/GenBank/DDBJ databases">
        <authorList>
            <person name="Nguyen H.D."/>
            <person name="Kesanakurti P."/>
            <person name="Cullis J."/>
            <person name="Levesque C.A."/>
            <person name="Hambleton S."/>
        </authorList>
    </citation>
    <scope>NUCLEOTIDE SEQUENCE</scope>
    <source>
        <strain evidence="11">DAOMC 238032</strain>
    </source>
</reference>
<sequence length="561" mass="60326">MSKKDDDTKDVEKQKELSAPPAYDGTTERKDELAADLAVHVEAAAVSGAYERKVFVLNKVMNEDIGMGKFQWQLFVLSGFGWTVDNIFLQGVAIILPQIKRELTGYPPEWATFSLYIGLIIGAMLWGILADIVGRRLSFNVTLFLAGVFGIAAGAAPNFIGLCGLLAALGVGLGGNLPVDGMLFLEFIPGKNQNLLTLLSVFWAIGQLIASLIAWGFIANYSCSDASAVCLRADNPGWRYTFYTLGAITFVLFIFRFAVFSLPESPKFLVAKGRDAEAVAVMREIARRNGKELTSKQLSLSLLRGLSGETVDEAEAAEQEERAAAPAARTGPLDAIKNLVSAPISVARGLAQIRPSYFKPDMSHVYPLFAGKKLAYNTSIVILLWGIIGLAYPLFNAFLPLLLASQSSSTDETYRNYAIISVCGIPGSILAAWMVDLPRSGRRGAMAIGTLSTALFLFGLTQVGDNNTASLVLNCINASAQNIMYGVLYSYTPECFPAPHRGTGDGIASSFNRVTGAMAPIIRIYAAGTVFVPVYVSASLFVIAAVLMCTLQVESRGRTAL</sequence>
<evidence type="ECO:0000256" key="6">
    <source>
        <dbReference type="ARBA" id="ARBA00023136"/>
    </source>
</evidence>
<dbReference type="PANTHER" id="PTHR23511:SF5">
    <property type="entry name" value="MAJOR FACILITATOR-TYPE TRANSPORTER HXNZ-RELATED"/>
    <property type="match status" value="1"/>
</dbReference>
<feature type="transmembrane region" description="Helical" evidence="8">
    <location>
        <begin position="110"/>
        <end position="129"/>
    </location>
</feature>
<dbReference type="Proteomes" id="UP000836402">
    <property type="component" value="Unassembled WGS sequence"/>
</dbReference>
<dbReference type="EMBL" id="CAJHJG010003329">
    <property type="protein sequence ID" value="CAD6929968.1"/>
    <property type="molecule type" value="Genomic_DNA"/>
</dbReference>
<comment type="similarity">
    <text evidence="2">Belongs to the major facilitator superfamily.</text>
</comment>
<name>A0A177V6X5_9BASI</name>
<keyword evidence="3" id="KW-0813">Transport</keyword>
<feature type="transmembrane region" description="Helical" evidence="8">
    <location>
        <begin position="195"/>
        <end position="218"/>
    </location>
</feature>
<dbReference type="SUPFAM" id="SSF103473">
    <property type="entry name" value="MFS general substrate transporter"/>
    <property type="match status" value="1"/>
</dbReference>
<comment type="caution">
    <text evidence="11">The sequence shown here is derived from an EMBL/GenBank/DDBJ whole genome shotgun (WGS) entry which is preliminary data.</text>
</comment>
<evidence type="ECO:0000256" key="7">
    <source>
        <dbReference type="SAM" id="MobiDB-lite"/>
    </source>
</evidence>
<dbReference type="InterPro" id="IPR011701">
    <property type="entry name" value="MFS"/>
</dbReference>
<keyword evidence="4 8" id="KW-0812">Transmembrane</keyword>
<dbReference type="PROSITE" id="PS50850">
    <property type="entry name" value="MFS"/>
    <property type="match status" value="1"/>
</dbReference>
<feature type="region of interest" description="Disordered" evidence="7">
    <location>
        <begin position="1"/>
        <end position="28"/>
    </location>
</feature>
<proteinExistence type="inferred from homology"/>
<evidence type="ECO:0000256" key="4">
    <source>
        <dbReference type="ARBA" id="ARBA00022692"/>
    </source>
</evidence>
<dbReference type="FunFam" id="1.20.1250.20:FF:000171">
    <property type="entry name" value="MFS general substrate transporter"/>
    <property type="match status" value="1"/>
</dbReference>
<dbReference type="InterPro" id="IPR020846">
    <property type="entry name" value="MFS_dom"/>
</dbReference>
<dbReference type="AlphaFoldDB" id="A0A177V6X5"/>
<feature type="compositionally biased region" description="Basic and acidic residues" evidence="7">
    <location>
        <begin position="1"/>
        <end position="16"/>
    </location>
</feature>
<accession>A0A177V6X5</accession>
<keyword evidence="6 8" id="KW-0472">Membrane</keyword>
<feature type="transmembrane region" description="Helical" evidence="8">
    <location>
        <begin position="166"/>
        <end position="188"/>
    </location>
</feature>
<dbReference type="Gene3D" id="1.20.1250.20">
    <property type="entry name" value="MFS general substrate transporter like domains"/>
    <property type="match status" value="1"/>
</dbReference>
<keyword evidence="5 8" id="KW-1133">Transmembrane helix</keyword>
<evidence type="ECO:0000256" key="1">
    <source>
        <dbReference type="ARBA" id="ARBA00004141"/>
    </source>
</evidence>
<evidence type="ECO:0000313" key="13">
    <source>
        <dbReference type="Proteomes" id="UP000836402"/>
    </source>
</evidence>
<feature type="transmembrane region" description="Helical" evidence="8">
    <location>
        <begin position="524"/>
        <end position="551"/>
    </location>
</feature>
<evidence type="ECO:0000256" key="3">
    <source>
        <dbReference type="ARBA" id="ARBA00022448"/>
    </source>
</evidence>
<keyword evidence="13" id="KW-1185">Reference proteome</keyword>
<evidence type="ECO:0000256" key="2">
    <source>
        <dbReference type="ARBA" id="ARBA00008335"/>
    </source>
</evidence>
<evidence type="ECO:0000313" key="11">
    <source>
        <dbReference type="EMBL" id="KAE8262534.1"/>
    </source>
</evidence>
<feature type="transmembrane region" description="Helical" evidence="8">
    <location>
        <begin position="374"/>
        <end position="394"/>
    </location>
</feature>
<dbReference type="EMBL" id="LWDD02000228">
    <property type="protein sequence ID" value="KAE8262534.1"/>
    <property type="molecule type" value="Genomic_DNA"/>
</dbReference>
<feature type="transmembrane region" description="Helical" evidence="8">
    <location>
        <begin position="238"/>
        <end position="259"/>
    </location>
</feature>
<evidence type="ECO:0000313" key="10">
    <source>
        <dbReference type="EMBL" id="CAD6929968.1"/>
    </source>
</evidence>
<evidence type="ECO:0000256" key="8">
    <source>
        <dbReference type="SAM" id="Phobius"/>
    </source>
</evidence>
<feature type="transmembrane region" description="Helical" evidence="8">
    <location>
        <begin position="414"/>
        <end position="433"/>
    </location>
</feature>
<dbReference type="PANTHER" id="PTHR23511">
    <property type="entry name" value="SYNAPTIC VESICLE GLYCOPROTEIN 2"/>
    <property type="match status" value="1"/>
</dbReference>
<protein>
    <recommendedName>
        <fullName evidence="9">Major facilitator superfamily (MFS) profile domain-containing protein</fullName>
    </recommendedName>
</protein>
<dbReference type="Proteomes" id="UP000077671">
    <property type="component" value="Unassembled WGS sequence"/>
</dbReference>
<dbReference type="CDD" id="cd17316">
    <property type="entry name" value="MFS_SV2_like"/>
    <property type="match status" value="1"/>
</dbReference>
<feature type="transmembrane region" description="Helical" evidence="8">
    <location>
        <begin position="74"/>
        <end position="98"/>
    </location>
</feature>
<reference evidence="10" key="3">
    <citation type="submission" date="2020-10" db="EMBL/GenBank/DDBJ databases">
        <authorList>
            <person name="Sedaghatjoo S."/>
        </authorList>
    </citation>
    <scope>NUCLEOTIDE SEQUENCE</scope>
    <source>
        <strain evidence="10">AZH3</strain>
    </source>
</reference>
<dbReference type="InterPro" id="IPR036259">
    <property type="entry name" value="MFS_trans_sf"/>
</dbReference>
<reference evidence="11" key="2">
    <citation type="journal article" date="2019" name="IMA Fungus">
        <title>Genome sequencing and comparison of five Tilletia species to identify candidate genes for the detection of regulated species infecting wheat.</title>
        <authorList>
            <person name="Nguyen H.D.T."/>
            <person name="Sultana T."/>
            <person name="Kesanakurti P."/>
            <person name="Hambleton S."/>
        </authorList>
    </citation>
    <scope>NUCLEOTIDE SEQUENCE</scope>
    <source>
        <strain evidence="11">DAOMC 238032</strain>
    </source>
</reference>
<organism evidence="11 12">
    <name type="scientific">Tilletia caries</name>
    <name type="common">wheat bunt fungus</name>
    <dbReference type="NCBI Taxonomy" id="13290"/>
    <lineage>
        <taxon>Eukaryota</taxon>
        <taxon>Fungi</taxon>
        <taxon>Dikarya</taxon>
        <taxon>Basidiomycota</taxon>
        <taxon>Ustilaginomycotina</taxon>
        <taxon>Exobasidiomycetes</taxon>
        <taxon>Tilletiales</taxon>
        <taxon>Tilletiaceae</taxon>
        <taxon>Tilletia</taxon>
    </lineage>
</organism>
<dbReference type="GO" id="GO:0022857">
    <property type="term" value="F:transmembrane transporter activity"/>
    <property type="evidence" value="ECO:0007669"/>
    <property type="project" value="InterPro"/>
</dbReference>
<dbReference type="Pfam" id="PF07690">
    <property type="entry name" value="MFS_1"/>
    <property type="match status" value="1"/>
</dbReference>
<dbReference type="GO" id="GO:0016020">
    <property type="term" value="C:membrane"/>
    <property type="evidence" value="ECO:0007669"/>
    <property type="project" value="UniProtKB-SubCell"/>
</dbReference>
<feature type="domain" description="Major facilitator superfamily (MFS) profile" evidence="9">
    <location>
        <begin position="71"/>
        <end position="556"/>
    </location>
</feature>
<evidence type="ECO:0000259" key="9">
    <source>
        <dbReference type="PROSITE" id="PS50850"/>
    </source>
</evidence>
<gene>
    <name evidence="11" type="ORF">A4X03_0g2383</name>
    <name evidence="10" type="ORF">JKIAZH3_G3604</name>
</gene>
<evidence type="ECO:0000313" key="12">
    <source>
        <dbReference type="Proteomes" id="UP000077671"/>
    </source>
</evidence>
<comment type="subcellular location">
    <subcellularLocation>
        <location evidence="1">Membrane</location>
        <topology evidence="1">Multi-pass membrane protein</topology>
    </subcellularLocation>
</comment>
<feature type="transmembrane region" description="Helical" evidence="8">
    <location>
        <begin position="445"/>
        <end position="464"/>
    </location>
</feature>
<feature type="transmembrane region" description="Helical" evidence="8">
    <location>
        <begin position="141"/>
        <end position="160"/>
    </location>
</feature>
<evidence type="ECO:0000256" key="5">
    <source>
        <dbReference type="ARBA" id="ARBA00022989"/>
    </source>
</evidence>